<keyword evidence="2" id="KW-1185">Reference proteome</keyword>
<dbReference type="EMBL" id="CM037162">
    <property type="protein sequence ID" value="KAH7863263.1"/>
    <property type="molecule type" value="Genomic_DNA"/>
</dbReference>
<accession>A0ACB7ZBU9</accession>
<protein>
    <submittedName>
        <fullName evidence="1">Uncharacterized protein</fullName>
    </submittedName>
</protein>
<dbReference type="Proteomes" id="UP000828048">
    <property type="component" value="Chromosome 12"/>
</dbReference>
<name>A0ACB7ZBU9_9ERIC</name>
<gene>
    <name evidence="1" type="ORF">Vadar_015439</name>
</gene>
<proteinExistence type="predicted"/>
<reference evidence="1 2" key="1">
    <citation type="journal article" date="2021" name="Hortic Res">
        <title>High-quality reference genome and annotation aids understanding of berry development for evergreen blueberry (Vaccinium darrowii).</title>
        <authorList>
            <person name="Yu J."/>
            <person name="Hulse-Kemp A.M."/>
            <person name="Babiker E."/>
            <person name="Staton M."/>
        </authorList>
    </citation>
    <scope>NUCLEOTIDE SEQUENCE [LARGE SCALE GENOMIC DNA]</scope>
    <source>
        <strain evidence="2">cv. NJ 8807/NJ 8810</strain>
        <tissue evidence="1">Young leaf</tissue>
    </source>
</reference>
<organism evidence="1 2">
    <name type="scientific">Vaccinium darrowii</name>
    <dbReference type="NCBI Taxonomy" id="229202"/>
    <lineage>
        <taxon>Eukaryota</taxon>
        <taxon>Viridiplantae</taxon>
        <taxon>Streptophyta</taxon>
        <taxon>Embryophyta</taxon>
        <taxon>Tracheophyta</taxon>
        <taxon>Spermatophyta</taxon>
        <taxon>Magnoliopsida</taxon>
        <taxon>eudicotyledons</taxon>
        <taxon>Gunneridae</taxon>
        <taxon>Pentapetalae</taxon>
        <taxon>asterids</taxon>
        <taxon>Ericales</taxon>
        <taxon>Ericaceae</taxon>
        <taxon>Vaccinioideae</taxon>
        <taxon>Vaccinieae</taxon>
        <taxon>Vaccinium</taxon>
    </lineage>
</organism>
<evidence type="ECO:0000313" key="1">
    <source>
        <dbReference type="EMBL" id="KAH7863263.1"/>
    </source>
</evidence>
<evidence type="ECO:0000313" key="2">
    <source>
        <dbReference type="Proteomes" id="UP000828048"/>
    </source>
</evidence>
<sequence>MGEKFWLNEVDKGMVESVLGREAFEFSASGKVLSEFASLAGDLGNSALIWGAGYCREAKGSEVGTGSGSQDRKHEGGDRKRSVLQKLHACFGWVKEDNCALNLDLVSDVEMFYLTSMKIRILEAEKDMVNYKQKWCTVGEIDFQGRHDNAVVRVSCLLDSHPVSTVIKAFSEHQVIAQESNVATTEEVEIVLSKLKVALLSI</sequence>
<comment type="caution">
    <text evidence="1">The sequence shown here is derived from an EMBL/GenBank/DDBJ whole genome shotgun (WGS) entry which is preliminary data.</text>
</comment>